<dbReference type="PROSITE" id="PS51885">
    <property type="entry name" value="NEPRILYSIN"/>
    <property type="match status" value="1"/>
</dbReference>
<dbReference type="GO" id="GO:0016485">
    <property type="term" value="P:protein processing"/>
    <property type="evidence" value="ECO:0007669"/>
    <property type="project" value="TreeGrafter"/>
</dbReference>
<dbReference type="Gene3D" id="3.40.390.10">
    <property type="entry name" value="Collagenase (Catalytic Domain)"/>
    <property type="match status" value="1"/>
</dbReference>
<feature type="compositionally biased region" description="Basic and acidic residues" evidence="1">
    <location>
        <begin position="131"/>
        <end position="148"/>
    </location>
</feature>
<dbReference type="InterPro" id="IPR000718">
    <property type="entry name" value="Peptidase_M13"/>
</dbReference>
<keyword evidence="4" id="KW-1185">Reference proteome</keyword>
<reference evidence="3" key="2">
    <citation type="submission" date="2021-09" db="EMBL/GenBank/DDBJ databases">
        <authorList>
            <person name="Jia N."/>
            <person name="Wang J."/>
            <person name="Shi W."/>
            <person name="Du L."/>
            <person name="Sun Y."/>
            <person name="Zhan W."/>
            <person name="Jiang J."/>
            <person name="Wang Q."/>
            <person name="Zhang B."/>
            <person name="Ji P."/>
            <person name="Sakyi L.B."/>
            <person name="Cui X."/>
            <person name="Yuan T."/>
            <person name="Jiang B."/>
            <person name="Yang W."/>
            <person name="Lam T.T.-Y."/>
            <person name="Chang Q."/>
            <person name="Ding S."/>
            <person name="Wang X."/>
            <person name="Zhu J."/>
            <person name="Ruan X."/>
            <person name="Zhao L."/>
            <person name="Wei J."/>
            <person name="Que T."/>
            <person name="Du C."/>
            <person name="Cheng J."/>
            <person name="Dai P."/>
            <person name="Han X."/>
            <person name="Huang E."/>
            <person name="Gao Y."/>
            <person name="Liu J."/>
            <person name="Shao H."/>
            <person name="Ye R."/>
            <person name="Li L."/>
            <person name="Wei W."/>
            <person name="Wang X."/>
            <person name="Wang C."/>
            <person name="Huo Q."/>
            <person name="Li W."/>
            <person name="Guo W."/>
            <person name="Chen H."/>
            <person name="Chen S."/>
            <person name="Zhou L."/>
            <person name="Zhou L."/>
            <person name="Ni X."/>
            <person name="Tian J."/>
            <person name="Zhou Y."/>
            <person name="Sheng Y."/>
            <person name="Liu T."/>
            <person name="Pan Y."/>
            <person name="Xia L."/>
            <person name="Li J."/>
            <person name="Zhao F."/>
            <person name="Cao W."/>
        </authorList>
    </citation>
    <scope>NUCLEOTIDE SEQUENCE</scope>
    <source>
        <strain evidence="3">Rsan-2018</strain>
        <tissue evidence="3">Larvae</tissue>
    </source>
</reference>
<dbReference type="AlphaFoldDB" id="A0A9D4PLW3"/>
<evidence type="ECO:0000313" key="4">
    <source>
        <dbReference type="Proteomes" id="UP000821837"/>
    </source>
</evidence>
<gene>
    <name evidence="3" type="ORF">HPB52_009789</name>
</gene>
<dbReference type="GO" id="GO:0005886">
    <property type="term" value="C:plasma membrane"/>
    <property type="evidence" value="ECO:0007669"/>
    <property type="project" value="TreeGrafter"/>
</dbReference>
<dbReference type="PANTHER" id="PTHR11733:SF241">
    <property type="entry name" value="GH26575P-RELATED"/>
    <property type="match status" value="1"/>
</dbReference>
<name>A0A9D4PLW3_RHISA</name>
<dbReference type="PANTHER" id="PTHR11733">
    <property type="entry name" value="ZINC METALLOPROTEASE FAMILY M13 NEPRILYSIN-RELATED"/>
    <property type="match status" value="1"/>
</dbReference>
<dbReference type="InterPro" id="IPR018497">
    <property type="entry name" value="Peptidase_M13_C"/>
</dbReference>
<comment type="caution">
    <text evidence="3">The sequence shown here is derived from an EMBL/GenBank/DDBJ whole genome shotgun (WGS) entry which is preliminary data.</text>
</comment>
<sequence>MDNGCIQVAAAQPKDKQLAAEKRRVKRRRLVKPKTGTKESSPGAPPRLSGITPTSIPDGPDDAQARVAPDDCPVKLGAPSPLPSPMRSTAGESEAQPGSGPASPTCTSYDVTTPESVDSPPMVPPSSKSAINRDKQSDDKVDVREKASSPRSPQKAAAELLYEKLYDMNYAPVTDYAFLVGYYGSNQKTAAYRPPYCAHKVEASYKVLALGVVARLTVLDRRVIDGGFKSLVSAASGRIWNSAWMDDEDKVRMITKFASVSMGFLPPEAVLEDGALEGLYEEFPENRPYGYISNTVQLAIGAAAAPAYYSSGTEAMLYGGLLFLLAMQMVKAVDEEGIRWYMNQTALDNTFLSNASLQAFRDRSECRYAAGNESAFPEVPALEIAYAALKESHLERNTEPLALSEQLPEDKVFFMTLCYMACGNVHVRGDIAPDCNKVVRNSDAFARVYACAKGSKMNPEKKCSFFA</sequence>
<reference evidence="3" key="1">
    <citation type="journal article" date="2020" name="Cell">
        <title>Large-Scale Comparative Analyses of Tick Genomes Elucidate Their Genetic Diversity and Vector Capacities.</title>
        <authorList>
            <consortium name="Tick Genome and Microbiome Consortium (TIGMIC)"/>
            <person name="Jia N."/>
            <person name="Wang J."/>
            <person name="Shi W."/>
            <person name="Du L."/>
            <person name="Sun Y."/>
            <person name="Zhan W."/>
            <person name="Jiang J.F."/>
            <person name="Wang Q."/>
            <person name="Zhang B."/>
            <person name="Ji P."/>
            <person name="Bell-Sakyi L."/>
            <person name="Cui X.M."/>
            <person name="Yuan T.T."/>
            <person name="Jiang B.G."/>
            <person name="Yang W.F."/>
            <person name="Lam T.T."/>
            <person name="Chang Q.C."/>
            <person name="Ding S.J."/>
            <person name="Wang X.J."/>
            <person name="Zhu J.G."/>
            <person name="Ruan X.D."/>
            <person name="Zhao L."/>
            <person name="Wei J.T."/>
            <person name="Ye R.Z."/>
            <person name="Que T.C."/>
            <person name="Du C.H."/>
            <person name="Zhou Y.H."/>
            <person name="Cheng J.X."/>
            <person name="Dai P.F."/>
            <person name="Guo W.B."/>
            <person name="Han X.H."/>
            <person name="Huang E.J."/>
            <person name="Li L.F."/>
            <person name="Wei W."/>
            <person name="Gao Y.C."/>
            <person name="Liu J.Z."/>
            <person name="Shao H.Z."/>
            <person name="Wang X."/>
            <person name="Wang C.C."/>
            <person name="Yang T.C."/>
            <person name="Huo Q.B."/>
            <person name="Li W."/>
            <person name="Chen H.Y."/>
            <person name="Chen S.E."/>
            <person name="Zhou L.G."/>
            <person name="Ni X.B."/>
            <person name="Tian J.H."/>
            <person name="Sheng Y."/>
            <person name="Liu T."/>
            <person name="Pan Y.S."/>
            <person name="Xia L.Y."/>
            <person name="Li J."/>
            <person name="Zhao F."/>
            <person name="Cao W.C."/>
        </authorList>
    </citation>
    <scope>NUCLEOTIDE SEQUENCE</scope>
    <source>
        <strain evidence="3">Rsan-2018</strain>
    </source>
</reference>
<evidence type="ECO:0000259" key="2">
    <source>
        <dbReference type="Pfam" id="PF01431"/>
    </source>
</evidence>
<dbReference type="GO" id="GO:0004222">
    <property type="term" value="F:metalloendopeptidase activity"/>
    <property type="evidence" value="ECO:0007669"/>
    <property type="project" value="InterPro"/>
</dbReference>
<feature type="compositionally biased region" description="Low complexity" evidence="1">
    <location>
        <begin position="114"/>
        <end position="129"/>
    </location>
</feature>
<feature type="compositionally biased region" description="Basic and acidic residues" evidence="1">
    <location>
        <begin position="13"/>
        <end position="22"/>
    </location>
</feature>
<dbReference type="Pfam" id="PF01431">
    <property type="entry name" value="Peptidase_M13"/>
    <property type="match status" value="1"/>
</dbReference>
<protein>
    <recommendedName>
        <fullName evidence="2">Peptidase M13 C-terminal domain-containing protein</fullName>
    </recommendedName>
</protein>
<feature type="compositionally biased region" description="Polar residues" evidence="1">
    <location>
        <begin position="102"/>
        <end position="113"/>
    </location>
</feature>
<feature type="region of interest" description="Disordered" evidence="1">
    <location>
        <begin position="1"/>
        <end position="154"/>
    </location>
</feature>
<dbReference type="VEuPathDB" id="VectorBase:RSAN_040578"/>
<feature type="domain" description="Peptidase M13 C-terminal" evidence="2">
    <location>
        <begin position="381"/>
        <end position="464"/>
    </location>
</feature>
<feature type="compositionally biased region" description="Basic residues" evidence="1">
    <location>
        <begin position="23"/>
        <end position="32"/>
    </location>
</feature>
<accession>A0A9D4PLW3</accession>
<dbReference type="InterPro" id="IPR024079">
    <property type="entry name" value="MetalloPept_cat_dom_sf"/>
</dbReference>
<evidence type="ECO:0000313" key="3">
    <source>
        <dbReference type="EMBL" id="KAH7947301.1"/>
    </source>
</evidence>
<dbReference type="EMBL" id="JABSTV010001252">
    <property type="protein sequence ID" value="KAH7947301.1"/>
    <property type="molecule type" value="Genomic_DNA"/>
</dbReference>
<proteinExistence type="predicted"/>
<organism evidence="3 4">
    <name type="scientific">Rhipicephalus sanguineus</name>
    <name type="common">Brown dog tick</name>
    <name type="synonym">Ixodes sanguineus</name>
    <dbReference type="NCBI Taxonomy" id="34632"/>
    <lineage>
        <taxon>Eukaryota</taxon>
        <taxon>Metazoa</taxon>
        <taxon>Ecdysozoa</taxon>
        <taxon>Arthropoda</taxon>
        <taxon>Chelicerata</taxon>
        <taxon>Arachnida</taxon>
        <taxon>Acari</taxon>
        <taxon>Parasitiformes</taxon>
        <taxon>Ixodida</taxon>
        <taxon>Ixodoidea</taxon>
        <taxon>Ixodidae</taxon>
        <taxon>Rhipicephalinae</taxon>
        <taxon>Rhipicephalus</taxon>
        <taxon>Rhipicephalus</taxon>
    </lineage>
</organism>
<dbReference type="SUPFAM" id="SSF55486">
    <property type="entry name" value="Metalloproteases ('zincins'), catalytic domain"/>
    <property type="match status" value="1"/>
</dbReference>
<evidence type="ECO:0000256" key="1">
    <source>
        <dbReference type="SAM" id="MobiDB-lite"/>
    </source>
</evidence>
<dbReference type="Proteomes" id="UP000821837">
    <property type="component" value="Chromosome 6"/>
</dbReference>